<organism evidence="1">
    <name type="scientific">mine drainage metagenome</name>
    <dbReference type="NCBI Taxonomy" id="410659"/>
    <lineage>
        <taxon>unclassified sequences</taxon>
        <taxon>metagenomes</taxon>
        <taxon>ecological metagenomes</taxon>
    </lineage>
</organism>
<comment type="caution">
    <text evidence="1">The sequence shown here is derived from an EMBL/GenBank/DDBJ whole genome shotgun (WGS) entry which is preliminary data.</text>
</comment>
<sequence>MKIRTFFTAVLATVALGTTAIAANVVSATMIPDGTYTAKVIKVVDAKHVTVTMQNGLETTLAAGRPTVDFSKLHANDSMKFSLANGAVLVYLDLSSH</sequence>
<dbReference type="EMBL" id="CABL01000002">
    <property type="protein sequence ID" value="CBH74595.1"/>
    <property type="molecule type" value="Genomic_DNA"/>
</dbReference>
<evidence type="ECO:0000313" key="1">
    <source>
        <dbReference type="EMBL" id="CBH74595.1"/>
    </source>
</evidence>
<protein>
    <recommendedName>
        <fullName evidence="2">Copper-binding protein</fullName>
    </recommendedName>
</protein>
<proteinExistence type="predicted"/>
<evidence type="ECO:0008006" key="2">
    <source>
        <dbReference type="Google" id="ProtNLM"/>
    </source>
</evidence>
<accession>E6PDR0</accession>
<gene>
    <name evidence="1" type="ORF">CARN1_1698</name>
</gene>
<name>E6PDR0_9ZZZZ</name>
<dbReference type="AlphaFoldDB" id="E6PDR0"/>
<reference evidence="1" key="1">
    <citation type="submission" date="2009-10" db="EMBL/GenBank/DDBJ databases">
        <title>Diversity of trophic interactions inside an arsenic-rich microbial ecosystem.</title>
        <authorList>
            <person name="Bertin P.N."/>
            <person name="Heinrich-Salmeron A."/>
            <person name="Pelletier E."/>
            <person name="Goulhen-Chollet F."/>
            <person name="Arsene-Ploetze F."/>
            <person name="Gallien S."/>
            <person name="Calteau A."/>
            <person name="Vallenet D."/>
            <person name="Casiot C."/>
            <person name="Chane-Woon-Ming B."/>
            <person name="Giloteaux L."/>
            <person name="Barakat M."/>
            <person name="Bonnefoy V."/>
            <person name="Bruneel O."/>
            <person name="Chandler M."/>
            <person name="Cleiss J."/>
            <person name="Duran R."/>
            <person name="Elbaz-Poulichet F."/>
            <person name="Fonknechten N."/>
            <person name="Lauga B."/>
            <person name="Mornico D."/>
            <person name="Ortet P."/>
            <person name="Schaeffer C."/>
            <person name="Siguier P."/>
            <person name="Alexander Thil Smith A."/>
            <person name="Van Dorsselaer A."/>
            <person name="Weissenbach J."/>
            <person name="Medigue C."/>
            <person name="Le Paslier D."/>
        </authorList>
    </citation>
    <scope>NUCLEOTIDE SEQUENCE</scope>
</reference>